<keyword evidence="3" id="KW-1185">Reference proteome</keyword>
<reference evidence="2 3" key="1">
    <citation type="submission" date="2020-08" db="EMBL/GenBank/DDBJ databases">
        <title>Genomic Encyclopedia of Type Strains, Phase IV (KMG-IV): sequencing the most valuable type-strain genomes for metagenomic binning, comparative biology and taxonomic classification.</title>
        <authorList>
            <person name="Goeker M."/>
        </authorList>
    </citation>
    <scope>NUCLEOTIDE SEQUENCE [LARGE SCALE GENOMIC DNA]</scope>
    <source>
        <strain evidence="2 3">DSM 26944</strain>
    </source>
</reference>
<dbReference type="SUPFAM" id="SSF159894">
    <property type="entry name" value="YgaC/TfoX-N like"/>
    <property type="match status" value="1"/>
</dbReference>
<gene>
    <name evidence="2" type="ORF">FHS76_001775</name>
</gene>
<dbReference type="InterPro" id="IPR007076">
    <property type="entry name" value="TfoX_N"/>
</dbReference>
<evidence type="ECO:0000313" key="2">
    <source>
        <dbReference type="EMBL" id="MBB5701913.1"/>
    </source>
</evidence>
<evidence type="ECO:0000259" key="1">
    <source>
        <dbReference type="Pfam" id="PF04993"/>
    </source>
</evidence>
<proteinExistence type="predicted"/>
<dbReference type="Pfam" id="PF04993">
    <property type="entry name" value="TfoX_N"/>
    <property type="match status" value="1"/>
</dbReference>
<comment type="caution">
    <text evidence="2">The sequence shown here is derived from an EMBL/GenBank/DDBJ whole genome shotgun (WGS) entry which is preliminary data.</text>
</comment>
<dbReference type="Gene3D" id="3.30.1460.30">
    <property type="entry name" value="YgaC/TfoX-N like chaperone"/>
    <property type="match status" value="1"/>
</dbReference>
<dbReference type="PANTHER" id="PTHR36121:SF1">
    <property type="entry name" value="PROTEIN SXY"/>
    <property type="match status" value="1"/>
</dbReference>
<dbReference type="RefSeq" id="WP_183650826.1">
    <property type="nucleotide sequence ID" value="NZ_JACIJG010000005.1"/>
</dbReference>
<dbReference type="Proteomes" id="UP000555546">
    <property type="component" value="Unassembled WGS sequence"/>
</dbReference>
<sequence>MDDETLRDLLQDFGPVSIRRMFGGKGIYHQGLIFALVVRDELLFKADELTAPQFVDAGSVQWTFEGRKGGEPIAMPYWSVPSEAFDDLEIMTKWARLAYEAALRSEKAKPKKKSAARRSAAAE</sequence>
<dbReference type="InterPro" id="IPR047525">
    <property type="entry name" value="TfoX-like"/>
</dbReference>
<accession>A0A7W9AWJ9</accession>
<dbReference type="PANTHER" id="PTHR36121">
    <property type="entry name" value="PROTEIN SXY"/>
    <property type="match status" value="1"/>
</dbReference>
<protein>
    <submittedName>
        <fullName evidence="2">DNA transformation protein</fullName>
    </submittedName>
</protein>
<evidence type="ECO:0000313" key="3">
    <source>
        <dbReference type="Proteomes" id="UP000555546"/>
    </source>
</evidence>
<name>A0A7W9AWJ9_9HYPH</name>
<organism evidence="2 3">
    <name type="scientific">Brucella daejeonensis</name>
    <dbReference type="NCBI Taxonomy" id="659015"/>
    <lineage>
        <taxon>Bacteria</taxon>
        <taxon>Pseudomonadati</taxon>
        <taxon>Pseudomonadota</taxon>
        <taxon>Alphaproteobacteria</taxon>
        <taxon>Hyphomicrobiales</taxon>
        <taxon>Brucellaceae</taxon>
        <taxon>Brucella/Ochrobactrum group</taxon>
        <taxon>Brucella</taxon>
    </lineage>
</organism>
<dbReference type="EMBL" id="JACIJG010000005">
    <property type="protein sequence ID" value="MBB5701913.1"/>
    <property type="molecule type" value="Genomic_DNA"/>
</dbReference>
<feature type="domain" description="TfoX N-terminal" evidence="1">
    <location>
        <begin position="8"/>
        <end position="102"/>
    </location>
</feature>
<dbReference type="AlphaFoldDB" id="A0A7W9AWJ9"/>